<name>A0A6A4RJH9_9RHOB</name>
<accession>A0A6A4RJH9</accession>
<reference evidence="2 3" key="1">
    <citation type="submission" date="2019-12" db="EMBL/GenBank/DDBJ databases">
        <authorList>
            <person name="Zhang Y.-J."/>
        </authorList>
    </citation>
    <scope>NUCLEOTIDE SEQUENCE [LARGE SCALE GENOMIC DNA]</scope>
    <source>
        <strain evidence="2 3">H18S-6</strain>
    </source>
</reference>
<dbReference type="AlphaFoldDB" id="A0A6A4RJH9"/>
<evidence type="ECO:0000256" key="1">
    <source>
        <dbReference type="SAM" id="Phobius"/>
    </source>
</evidence>
<feature type="transmembrane region" description="Helical" evidence="1">
    <location>
        <begin position="6"/>
        <end position="26"/>
    </location>
</feature>
<feature type="transmembrane region" description="Helical" evidence="1">
    <location>
        <begin position="33"/>
        <end position="52"/>
    </location>
</feature>
<keyword evidence="1" id="KW-1133">Transmembrane helix</keyword>
<keyword evidence="1" id="KW-0472">Membrane</keyword>
<dbReference type="InterPro" id="IPR018919">
    <property type="entry name" value="DUF2484"/>
</dbReference>
<dbReference type="Proteomes" id="UP000441586">
    <property type="component" value="Unassembled WGS sequence"/>
</dbReference>
<sequence length="85" mass="9131">MALAGLSSSVTFAVIWALLATVVAFLPMRWQVVPGTILLIAAPAIVIALGLQHGWLPALGGTAACLSMFRKPLAYYWRRLRGVPQ</sequence>
<dbReference type="EMBL" id="WSFO01000006">
    <property type="protein sequence ID" value="KAE9629578.1"/>
    <property type="molecule type" value="Genomic_DNA"/>
</dbReference>
<organism evidence="2 3">
    <name type="scientific">Parasedimentitalea maritima</name>
    <dbReference type="NCBI Taxonomy" id="2578117"/>
    <lineage>
        <taxon>Bacteria</taxon>
        <taxon>Pseudomonadati</taxon>
        <taxon>Pseudomonadota</taxon>
        <taxon>Alphaproteobacteria</taxon>
        <taxon>Rhodobacterales</taxon>
        <taxon>Paracoccaceae</taxon>
        <taxon>Parasedimentitalea</taxon>
    </lineage>
</organism>
<comment type="caution">
    <text evidence="2">The sequence shown here is derived from an EMBL/GenBank/DDBJ whole genome shotgun (WGS) entry which is preliminary data.</text>
</comment>
<protein>
    <submittedName>
        <fullName evidence="2">DUF2484 family protein</fullName>
    </submittedName>
</protein>
<evidence type="ECO:0000313" key="3">
    <source>
        <dbReference type="Proteomes" id="UP000441586"/>
    </source>
</evidence>
<gene>
    <name evidence="2" type="ORF">GP644_11205</name>
</gene>
<keyword evidence="1" id="KW-0812">Transmembrane</keyword>
<evidence type="ECO:0000313" key="2">
    <source>
        <dbReference type="EMBL" id="KAE9629578.1"/>
    </source>
</evidence>
<dbReference type="RefSeq" id="WP_158979593.1">
    <property type="nucleotide sequence ID" value="NZ_WSFO01000006.1"/>
</dbReference>
<dbReference type="Pfam" id="PF10658">
    <property type="entry name" value="DUF2484"/>
    <property type="match status" value="1"/>
</dbReference>
<proteinExistence type="predicted"/>